<feature type="binding site" evidence="11">
    <location>
        <position position="48"/>
    </location>
    <ligand>
        <name>L-glutamine</name>
        <dbReference type="ChEBI" id="CHEBI:58359"/>
    </ligand>
</feature>
<dbReference type="RefSeq" id="WP_046515887.1">
    <property type="nucleotide sequence ID" value="NZ_LAYZ01000024.1"/>
</dbReference>
<keyword evidence="14" id="KW-1185">Reference proteome</keyword>
<dbReference type="InterPro" id="IPR006274">
    <property type="entry name" value="CarbamoylP_synth_ssu"/>
</dbReference>
<keyword evidence="11" id="KW-0055">Arginine biosynthesis</keyword>
<dbReference type="GO" id="GO:0044205">
    <property type="term" value="P:'de novo' UMP biosynthetic process"/>
    <property type="evidence" value="ECO:0007669"/>
    <property type="project" value="UniProtKB-UniRule"/>
</dbReference>
<comment type="function">
    <text evidence="11">Small subunit of the glutamine-dependent carbamoyl phosphate synthetase (CPSase). CPSase catalyzes the formation of carbamoyl phosphate from the ammonia moiety of glutamine, carbonate, and phosphate donated by ATP, constituting the first step of 2 biosynthetic pathways, one leading to arginine and/or urea and the other to pyrimidine nucleotides. The small subunit (glutamine amidotransferase) binds and cleaves glutamine to supply the large subunit with the substrate ammonia.</text>
</comment>
<evidence type="ECO:0000313" key="13">
    <source>
        <dbReference type="EMBL" id="KKK33691.1"/>
    </source>
</evidence>
<feature type="binding site" evidence="11">
    <location>
        <position position="293"/>
    </location>
    <ligand>
        <name>L-glutamine</name>
        <dbReference type="ChEBI" id="CHEBI:58359"/>
    </ligand>
</feature>
<dbReference type="EC" id="6.3.5.5" evidence="11"/>
<dbReference type="Pfam" id="PF00988">
    <property type="entry name" value="CPSase_sm_chain"/>
    <property type="match status" value="1"/>
</dbReference>
<dbReference type="InterPro" id="IPR029062">
    <property type="entry name" value="Class_I_gatase-like"/>
</dbReference>
<evidence type="ECO:0000256" key="6">
    <source>
        <dbReference type="ARBA" id="ARBA00022840"/>
    </source>
</evidence>
<keyword evidence="8 11" id="KW-0665">Pyrimidine biosynthesis</keyword>
<feature type="binding site" evidence="11">
    <location>
        <position position="252"/>
    </location>
    <ligand>
        <name>L-glutamine</name>
        <dbReference type="ChEBI" id="CHEBI:58359"/>
    </ligand>
</feature>
<name>A0A0M2SJ66_9STAP</name>
<dbReference type="InterPro" id="IPR035686">
    <property type="entry name" value="CPSase_GATase1"/>
</dbReference>
<dbReference type="PANTHER" id="PTHR43418:SF7">
    <property type="entry name" value="CARBAMOYL-PHOSPHATE SYNTHASE SMALL CHAIN"/>
    <property type="match status" value="1"/>
</dbReference>
<evidence type="ECO:0000256" key="1">
    <source>
        <dbReference type="ARBA" id="ARBA00004812"/>
    </source>
</evidence>
<comment type="catalytic activity">
    <reaction evidence="9 11">
        <text>hydrogencarbonate + L-glutamine + 2 ATP + H2O = carbamoyl phosphate + L-glutamate + 2 ADP + phosphate + 2 H(+)</text>
        <dbReference type="Rhea" id="RHEA:18633"/>
        <dbReference type="ChEBI" id="CHEBI:15377"/>
        <dbReference type="ChEBI" id="CHEBI:15378"/>
        <dbReference type="ChEBI" id="CHEBI:17544"/>
        <dbReference type="ChEBI" id="CHEBI:29985"/>
        <dbReference type="ChEBI" id="CHEBI:30616"/>
        <dbReference type="ChEBI" id="CHEBI:43474"/>
        <dbReference type="ChEBI" id="CHEBI:58228"/>
        <dbReference type="ChEBI" id="CHEBI:58359"/>
        <dbReference type="ChEBI" id="CHEBI:456216"/>
        <dbReference type="EC" id="6.3.5.5"/>
    </reaction>
</comment>
<dbReference type="HAMAP" id="MF_01209">
    <property type="entry name" value="CPSase_S_chain"/>
    <property type="match status" value="1"/>
</dbReference>
<dbReference type="SUPFAM" id="SSF52317">
    <property type="entry name" value="Class I glutamine amidotransferase-like"/>
    <property type="match status" value="1"/>
</dbReference>
<reference evidence="13 14" key="1">
    <citation type="submission" date="2015-04" db="EMBL/GenBank/DDBJ databases">
        <title>Taxonomic description and genome sequence of Salinicoccus sediminis sp. nov., a novel hyper halotolerant bacterium isolated from marine sediment.</title>
        <authorList>
            <person name="Mathan Kumar R."/>
            <person name="Kaur G."/>
            <person name="Kumar N."/>
            <person name="Kumar A."/>
            <person name="Singh N.K."/>
            <person name="Kaur N."/>
            <person name="Mayilraj S."/>
        </authorList>
    </citation>
    <scope>NUCLEOTIDE SEQUENCE [LARGE SCALE GENOMIC DNA]</scope>
    <source>
        <strain evidence="13 14">SV-16</strain>
    </source>
</reference>
<accession>A0A0M2SJ66</accession>
<dbReference type="GO" id="GO:0006207">
    <property type="term" value="P:'de novo' pyrimidine nucleobase biosynthetic process"/>
    <property type="evidence" value="ECO:0007669"/>
    <property type="project" value="InterPro"/>
</dbReference>
<gene>
    <name evidence="11" type="primary">carA</name>
    <name evidence="13" type="ORF">WN59_08715</name>
</gene>
<dbReference type="FunFam" id="3.50.30.20:FF:000001">
    <property type="entry name" value="Carbamoyl-phosphate synthase small chain"/>
    <property type="match status" value="1"/>
</dbReference>
<dbReference type="AlphaFoldDB" id="A0A0M2SJ66"/>
<dbReference type="SUPFAM" id="SSF52021">
    <property type="entry name" value="Carbamoyl phosphate synthetase, small subunit N-terminal domain"/>
    <property type="match status" value="1"/>
</dbReference>
<dbReference type="FunFam" id="3.40.50.880:FF:000029">
    <property type="entry name" value="Carbamoyl-phosphate synthase small chain"/>
    <property type="match status" value="1"/>
</dbReference>
<dbReference type="GO" id="GO:0006541">
    <property type="term" value="P:glutamine metabolic process"/>
    <property type="evidence" value="ECO:0007669"/>
    <property type="project" value="InterPro"/>
</dbReference>
<dbReference type="InterPro" id="IPR036480">
    <property type="entry name" value="CarbP_synth_ssu_N_sf"/>
</dbReference>
<feature type="binding site" evidence="11">
    <location>
        <position position="249"/>
    </location>
    <ligand>
        <name>L-glutamine</name>
        <dbReference type="ChEBI" id="CHEBI:58359"/>
    </ligand>
</feature>
<dbReference type="GO" id="GO:0005524">
    <property type="term" value="F:ATP binding"/>
    <property type="evidence" value="ECO:0007669"/>
    <property type="project" value="UniProtKB-UniRule"/>
</dbReference>
<dbReference type="Pfam" id="PF00117">
    <property type="entry name" value="GATase"/>
    <property type="match status" value="1"/>
</dbReference>
<dbReference type="PRINTS" id="PR00099">
    <property type="entry name" value="CPSGATASE"/>
</dbReference>
<dbReference type="PANTHER" id="PTHR43418">
    <property type="entry name" value="MULTIFUNCTIONAL TRYPTOPHAN BIOSYNTHESIS PROTEIN-RELATED"/>
    <property type="match status" value="1"/>
</dbReference>
<feature type="region of interest" description="CPSase" evidence="11">
    <location>
        <begin position="1"/>
        <end position="172"/>
    </location>
</feature>
<feature type="binding site" evidence="11">
    <location>
        <position position="290"/>
    </location>
    <ligand>
        <name>L-glutamine</name>
        <dbReference type="ChEBI" id="CHEBI:58359"/>
    </ligand>
</feature>
<evidence type="ECO:0000256" key="3">
    <source>
        <dbReference type="ARBA" id="ARBA00007800"/>
    </source>
</evidence>
<dbReference type="NCBIfam" id="NF009475">
    <property type="entry name" value="PRK12838.1"/>
    <property type="match status" value="1"/>
</dbReference>
<keyword evidence="4 11" id="KW-0436">Ligase</keyword>
<dbReference type="STRING" id="1432562.WN59_08715"/>
<evidence type="ECO:0000256" key="8">
    <source>
        <dbReference type="ARBA" id="ARBA00022975"/>
    </source>
</evidence>
<protein>
    <recommendedName>
        <fullName evidence="11">Carbamoyl phosphate synthase small chain</fullName>
        <ecNumber evidence="11">6.3.5.5</ecNumber>
    </recommendedName>
    <alternativeName>
        <fullName evidence="11">Carbamoyl phosphate synthetase glutamine chain</fullName>
    </alternativeName>
</protein>
<evidence type="ECO:0000256" key="9">
    <source>
        <dbReference type="ARBA" id="ARBA00048816"/>
    </source>
</evidence>
<dbReference type="InterPro" id="IPR050472">
    <property type="entry name" value="Anth_synth/Amidotransfase"/>
</dbReference>
<keyword evidence="5 11" id="KW-0547">Nucleotide-binding</keyword>
<dbReference type="GO" id="GO:0006526">
    <property type="term" value="P:L-arginine biosynthetic process"/>
    <property type="evidence" value="ECO:0007669"/>
    <property type="project" value="UniProtKB-UniRule"/>
</dbReference>
<feature type="binding site" evidence="11">
    <location>
        <position position="223"/>
    </location>
    <ligand>
        <name>L-glutamine</name>
        <dbReference type="ChEBI" id="CHEBI:58359"/>
    </ligand>
</feature>
<dbReference type="GO" id="GO:0004088">
    <property type="term" value="F:carbamoyl-phosphate synthase (glutamine-hydrolyzing) activity"/>
    <property type="evidence" value="ECO:0007669"/>
    <property type="project" value="UniProtKB-UniRule"/>
</dbReference>
<evidence type="ECO:0000256" key="7">
    <source>
        <dbReference type="ARBA" id="ARBA00022962"/>
    </source>
</evidence>
<dbReference type="NCBIfam" id="TIGR01368">
    <property type="entry name" value="CPSaseIIsmall"/>
    <property type="match status" value="1"/>
</dbReference>
<dbReference type="PRINTS" id="PR00096">
    <property type="entry name" value="GATASE"/>
</dbReference>
<dbReference type="Gene3D" id="3.50.30.20">
    <property type="entry name" value="Carbamoyl-phosphate synthase small subunit, N-terminal domain"/>
    <property type="match status" value="1"/>
</dbReference>
<evidence type="ECO:0000256" key="4">
    <source>
        <dbReference type="ARBA" id="ARBA00022598"/>
    </source>
</evidence>
<comment type="similarity">
    <text evidence="3 11">Belongs to the CarA family.</text>
</comment>
<dbReference type="CDD" id="cd01744">
    <property type="entry name" value="GATase1_CPSase"/>
    <property type="match status" value="1"/>
</dbReference>
<evidence type="ECO:0000256" key="10">
    <source>
        <dbReference type="ARBA" id="ARBA00049285"/>
    </source>
</evidence>
<dbReference type="PATRIC" id="fig|1432562.3.peg.1718"/>
<dbReference type="Proteomes" id="UP000034287">
    <property type="component" value="Unassembled WGS sequence"/>
</dbReference>
<comment type="pathway">
    <text evidence="2 11">Amino-acid biosynthesis; L-arginine biosynthesis; carbamoyl phosphate from bicarbonate: step 1/1.</text>
</comment>
<evidence type="ECO:0000259" key="12">
    <source>
        <dbReference type="SMART" id="SM01097"/>
    </source>
</evidence>
<comment type="catalytic activity">
    <reaction evidence="10 11">
        <text>L-glutamine + H2O = L-glutamate + NH4(+)</text>
        <dbReference type="Rhea" id="RHEA:15889"/>
        <dbReference type="ChEBI" id="CHEBI:15377"/>
        <dbReference type="ChEBI" id="CHEBI:28938"/>
        <dbReference type="ChEBI" id="CHEBI:29985"/>
        <dbReference type="ChEBI" id="CHEBI:58359"/>
    </reaction>
</comment>
<feature type="binding site" evidence="11">
    <location>
        <position position="292"/>
    </location>
    <ligand>
        <name>L-glutamine</name>
        <dbReference type="ChEBI" id="CHEBI:58359"/>
    </ligand>
</feature>
<dbReference type="SMART" id="SM01097">
    <property type="entry name" value="CPSase_sm_chain"/>
    <property type="match status" value="1"/>
</dbReference>
<feature type="active site" description="Nucleophile" evidence="11">
    <location>
        <position position="248"/>
    </location>
</feature>
<dbReference type="UniPathway" id="UPA00068">
    <property type="reaction ID" value="UER00171"/>
</dbReference>
<proteinExistence type="inferred from homology"/>
<dbReference type="UniPathway" id="UPA00070">
    <property type="reaction ID" value="UER00115"/>
</dbReference>
<keyword evidence="6 11" id="KW-0067">ATP-binding</keyword>
<feature type="domain" description="Carbamoyl-phosphate synthase small subunit N-terminal" evidence="12">
    <location>
        <begin position="4"/>
        <end position="134"/>
    </location>
</feature>
<dbReference type="OrthoDB" id="9804328at2"/>
<keyword evidence="7 11" id="KW-0315">Glutamine amidotransferase</keyword>
<evidence type="ECO:0000256" key="2">
    <source>
        <dbReference type="ARBA" id="ARBA00005077"/>
    </source>
</evidence>
<feature type="active site" evidence="11">
    <location>
        <position position="333"/>
    </location>
</feature>
<evidence type="ECO:0000256" key="11">
    <source>
        <dbReference type="HAMAP-Rule" id="MF_01209"/>
    </source>
</evidence>
<dbReference type="InterPro" id="IPR017926">
    <property type="entry name" value="GATASE"/>
</dbReference>
<evidence type="ECO:0000256" key="5">
    <source>
        <dbReference type="ARBA" id="ARBA00022741"/>
    </source>
</evidence>
<evidence type="ECO:0000313" key="14">
    <source>
        <dbReference type="Proteomes" id="UP000034287"/>
    </source>
</evidence>
<dbReference type="PROSITE" id="PS51273">
    <property type="entry name" value="GATASE_TYPE_1"/>
    <property type="match status" value="1"/>
</dbReference>
<comment type="caution">
    <text evidence="13">The sequence shown here is derived from an EMBL/GenBank/DDBJ whole genome shotgun (WGS) entry which is preliminary data.</text>
</comment>
<sequence>MLTEKRYLVLEDGTVYEGYRFGSDRTAEGELVFNTAMTGAQEIITDLSYTDQIITFSYPLIGNTGVNTEDNETLVPSARGVVVREACSEPSNFRASESLDSFLRRHNIPGISGVDTRSITRKIRDKGVMKAVMTDDENHEELVELLQNASFRTDQVKRASTRAPYISTGPGKRVVLVDYGKKENIVRSLNTHGCDVTVVPHDTTAEDILRMKPDGVMLSNGPGDPEDVEAGIRTVKNLIGRVPLFGICLGHQLIGLACGAKSFKMKFGHRGSNQPVINHATGRVEITAQNHGFALDADSLGSTGLEITHTALNDRTVEGVRHVKHPVFSVQYHPEATAGPHDSGYLFDEFVNMMETKKEANNA</sequence>
<keyword evidence="11" id="KW-0028">Amino-acid biosynthesis</keyword>
<comment type="subunit">
    <text evidence="11">Composed of two chains; the small (or glutamine) chain promotes the hydrolysis of glutamine to ammonia, which is used by the large (or ammonia) chain to synthesize carbamoyl phosphate. Tetramer of heterodimers (alpha,beta)4.</text>
</comment>
<dbReference type="InterPro" id="IPR002474">
    <property type="entry name" value="CarbamoylP_synth_ssu_N"/>
</dbReference>
<feature type="active site" evidence="11">
    <location>
        <position position="335"/>
    </location>
</feature>
<dbReference type="Gene3D" id="3.40.50.880">
    <property type="match status" value="1"/>
</dbReference>
<comment type="pathway">
    <text evidence="1 11">Pyrimidine metabolism; UMP biosynthesis via de novo pathway; (S)-dihydroorotate from bicarbonate: step 1/3.</text>
</comment>
<organism evidence="13 14">
    <name type="scientific">Salinicoccus sediminis</name>
    <dbReference type="NCBI Taxonomy" id="1432562"/>
    <lineage>
        <taxon>Bacteria</taxon>
        <taxon>Bacillati</taxon>
        <taxon>Bacillota</taxon>
        <taxon>Bacilli</taxon>
        <taxon>Bacillales</taxon>
        <taxon>Staphylococcaceae</taxon>
        <taxon>Salinicoccus</taxon>
    </lineage>
</organism>
<dbReference type="GO" id="GO:0004359">
    <property type="term" value="F:glutaminase activity"/>
    <property type="evidence" value="ECO:0007669"/>
    <property type="project" value="RHEA"/>
</dbReference>
<feature type="binding site" evidence="11">
    <location>
        <position position="221"/>
    </location>
    <ligand>
        <name>L-glutamine</name>
        <dbReference type="ChEBI" id="CHEBI:58359"/>
    </ligand>
</feature>
<dbReference type="EMBL" id="LAYZ01000024">
    <property type="protein sequence ID" value="KKK33691.1"/>
    <property type="molecule type" value="Genomic_DNA"/>
</dbReference>